<proteinExistence type="predicted"/>
<feature type="chain" id="PRO_5046069554" description="Lipoprotein" evidence="1">
    <location>
        <begin position="26"/>
        <end position="95"/>
    </location>
</feature>
<sequence length="95" mass="10102">MRKHLKHLLVAAMALTGMVGCGVDAALDCNAICDRYASCYDSEYDTSACESRCRSNAADDEDYKRKADVCDACLTDRACTSATFSCGADCAAVVP</sequence>
<organism evidence="2 3">
    <name type="scientific">Corallococcus soli</name>
    <dbReference type="NCBI Taxonomy" id="2710757"/>
    <lineage>
        <taxon>Bacteria</taxon>
        <taxon>Pseudomonadati</taxon>
        <taxon>Myxococcota</taxon>
        <taxon>Myxococcia</taxon>
        <taxon>Myxococcales</taxon>
        <taxon>Cystobacterineae</taxon>
        <taxon>Myxococcaceae</taxon>
        <taxon>Corallococcus</taxon>
    </lineage>
</organism>
<dbReference type="PROSITE" id="PS51257">
    <property type="entry name" value="PROKAR_LIPOPROTEIN"/>
    <property type="match status" value="1"/>
</dbReference>
<evidence type="ECO:0000256" key="1">
    <source>
        <dbReference type="SAM" id="SignalP"/>
    </source>
</evidence>
<comment type="caution">
    <text evidence="2">The sequence shown here is derived from an EMBL/GenBank/DDBJ whole genome shotgun (WGS) entry which is preliminary data.</text>
</comment>
<reference evidence="2 3" key="1">
    <citation type="submission" date="2020-02" db="EMBL/GenBank/DDBJ databases">
        <authorList>
            <person name="Babadi Z.K."/>
            <person name="Risdian C."/>
            <person name="Ebrahimipour G.H."/>
            <person name="Wink J."/>
        </authorList>
    </citation>
    <scope>NUCLEOTIDE SEQUENCE [LARGE SCALE GENOMIC DNA]</scope>
    <source>
        <strain evidence="2 3">ZKHCc1 1396</strain>
    </source>
</reference>
<dbReference type="Proteomes" id="UP001516472">
    <property type="component" value="Unassembled WGS sequence"/>
</dbReference>
<keyword evidence="3" id="KW-1185">Reference proteome</keyword>
<evidence type="ECO:0000313" key="2">
    <source>
        <dbReference type="EMBL" id="MBE4753370.1"/>
    </source>
</evidence>
<feature type="signal peptide" evidence="1">
    <location>
        <begin position="1"/>
        <end position="25"/>
    </location>
</feature>
<evidence type="ECO:0000313" key="3">
    <source>
        <dbReference type="Proteomes" id="UP001516472"/>
    </source>
</evidence>
<evidence type="ECO:0008006" key="4">
    <source>
        <dbReference type="Google" id="ProtNLM"/>
    </source>
</evidence>
<dbReference type="RefSeq" id="WP_193430528.1">
    <property type="nucleotide sequence ID" value="NZ_CBCSIP010000053.1"/>
</dbReference>
<protein>
    <recommendedName>
        <fullName evidence="4">Lipoprotein</fullName>
    </recommendedName>
</protein>
<keyword evidence="1" id="KW-0732">Signal</keyword>
<name>A0ABR9PZK3_9BACT</name>
<accession>A0ABR9PZK3</accession>
<gene>
    <name evidence="2" type="ORF">G4177_34995</name>
</gene>
<dbReference type="EMBL" id="JAAIYO010000018">
    <property type="protein sequence ID" value="MBE4753370.1"/>
    <property type="molecule type" value="Genomic_DNA"/>
</dbReference>